<gene>
    <name evidence="9" type="ORF">J2Z69_001218</name>
</gene>
<dbReference type="CDD" id="cd06225">
    <property type="entry name" value="HAMP"/>
    <property type="match status" value="1"/>
</dbReference>
<dbReference type="SUPFAM" id="SSF158472">
    <property type="entry name" value="HAMP domain-like"/>
    <property type="match status" value="1"/>
</dbReference>
<evidence type="ECO:0000256" key="1">
    <source>
        <dbReference type="ARBA" id="ARBA00004651"/>
    </source>
</evidence>
<keyword evidence="7" id="KW-0812">Transmembrane</keyword>
<dbReference type="GO" id="GO:0004673">
    <property type="term" value="F:protein histidine kinase activity"/>
    <property type="evidence" value="ECO:0007669"/>
    <property type="project" value="UniProtKB-EC"/>
</dbReference>
<organism evidence="9 10">
    <name type="scientific">Paenibacillus shirakamiensis</name>
    <dbReference type="NCBI Taxonomy" id="1265935"/>
    <lineage>
        <taxon>Bacteria</taxon>
        <taxon>Bacillati</taxon>
        <taxon>Bacillota</taxon>
        <taxon>Bacilli</taxon>
        <taxon>Bacillales</taxon>
        <taxon>Paenibacillaceae</taxon>
        <taxon>Paenibacillus</taxon>
    </lineage>
</organism>
<keyword evidence="2" id="KW-1003">Cell membrane</keyword>
<evidence type="ECO:0000256" key="3">
    <source>
        <dbReference type="ARBA" id="ARBA00022553"/>
    </source>
</evidence>
<feature type="domain" description="HAMP" evidence="8">
    <location>
        <begin position="304"/>
        <end position="356"/>
    </location>
</feature>
<evidence type="ECO:0000313" key="10">
    <source>
        <dbReference type="Proteomes" id="UP001519288"/>
    </source>
</evidence>
<reference evidence="9 10" key="1">
    <citation type="submission" date="2021-03" db="EMBL/GenBank/DDBJ databases">
        <title>Genomic Encyclopedia of Type Strains, Phase IV (KMG-IV): sequencing the most valuable type-strain genomes for metagenomic binning, comparative biology and taxonomic classification.</title>
        <authorList>
            <person name="Goeker M."/>
        </authorList>
    </citation>
    <scope>NUCLEOTIDE SEQUENCE [LARGE SCALE GENOMIC DNA]</scope>
    <source>
        <strain evidence="9 10">DSM 26806</strain>
    </source>
</reference>
<evidence type="ECO:0000256" key="2">
    <source>
        <dbReference type="ARBA" id="ARBA00022475"/>
    </source>
</evidence>
<dbReference type="Gene3D" id="3.30.565.10">
    <property type="entry name" value="Histidine kinase-like ATPase, C-terminal domain"/>
    <property type="match status" value="1"/>
</dbReference>
<feature type="transmembrane region" description="Helical" evidence="7">
    <location>
        <begin position="20"/>
        <end position="38"/>
    </location>
</feature>
<dbReference type="Pfam" id="PF02518">
    <property type="entry name" value="HATPase_c"/>
    <property type="match status" value="1"/>
</dbReference>
<keyword evidence="10" id="KW-1185">Reference proteome</keyword>
<evidence type="ECO:0000256" key="6">
    <source>
        <dbReference type="ARBA" id="ARBA00023136"/>
    </source>
</evidence>
<evidence type="ECO:0000256" key="5">
    <source>
        <dbReference type="ARBA" id="ARBA00022777"/>
    </source>
</evidence>
<dbReference type="RefSeq" id="WP_209860024.1">
    <property type="nucleotide sequence ID" value="NZ_JAGGLD010000001.1"/>
</dbReference>
<dbReference type="SMART" id="SM00304">
    <property type="entry name" value="HAMP"/>
    <property type="match status" value="1"/>
</dbReference>
<keyword evidence="4 9" id="KW-0808">Transferase</keyword>
<dbReference type="Pfam" id="PF00672">
    <property type="entry name" value="HAMP"/>
    <property type="match status" value="1"/>
</dbReference>
<dbReference type="PANTHER" id="PTHR34220">
    <property type="entry name" value="SENSOR HISTIDINE KINASE YPDA"/>
    <property type="match status" value="1"/>
</dbReference>
<comment type="caution">
    <text evidence="9">The sequence shown here is derived from an EMBL/GenBank/DDBJ whole genome shotgun (WGS) entry which is preliminary data.</text>
</comment>
<keyword evidence="7" id="KW-1133">Transmembrane helix</keyword>
<evidence type="ECO:0000256" key="7">
    <source>
        <dbReference type="SAM" id="Phobius"/>
    </source>
</evidence>
<name>A0ABS4JEQ6_9BACL</name>
<dbReference type="InterPro" id="IPR036890">
    <property type="entry name" value="HATPase_C_sf"/>
</dbReference>
<accession>A0ABS4JEQ6</accession>
<sequence>MNRLFVYFRDSGLRRKLMLSYALMIIIPILSLGLYSYISAKGYLKKQMLESMNNTVSQTALNLDQRMEKIGDFMDFMAYNPIVKKVTASELPDLLSYTKELNDNIEPTLWYYMSINQEIREVIFYSDYTGKQIGNFVYPSLQVQGKSWYEEARKSRNTQWHIEKDVLFAVHNIQKSDNATFAGELYVRLDEDLLFKSLEQVYQGQYGILITKPDGGIVYTGQEANHLTQTDVRKLIGESKRNFSMNGQDYLLTKSVLPHSGWTFYYYVPTEGLTVNTNSILTATGTVIVLCLVILMCMIWLFSRTLVRPILKLRQKIQLVETGHFDIPIQSDAKDEIGGLTRSFAHMVKKIRELIEEVYQARLLEKEAELKALQAQINPHFLYNTLSIINWRAIQVDAKDISRVANSLSRFYRTSLNKGKQFTRIQDEIQNIKAYLDIQLLMHEEEFEVVYDIPEEAYLYEIIHFILQPIVENAIVHGIDEREEGKGCLVIRVECDIDAEHIFIIVQDNGKGMNEEQVGGWMNTEVGGYGIRNVHDRIQLHYGEAYGISIHSVLGEGTEVRIKLPLRH</sequence>
<protein>
    <submittedName>
        <fullName evidence="9">Two-component system sensor histidine kinase YesM</fullName>
        <ecNumber evidence="9">2.7.13.3</ecNumber>
    </submittedName>
</protein>
<dbReference type="InterPro" id="IPR003594">
    <property type="entry name" value="HATPase_dom"/>
</dbReference>
<keyword evidence="5 9" id="KW-0418">Kinase</keyword>
<proteinExistence type="predicted"/>
<dbReference type="PROSITE" id="PS50885">
    <property type="entry name" value="HAMP"/>
    <property type="match status" value="1"/>
</dbReference>
<evidence type="ECO:0000256" key="4">
    <source>
        <dbReference type="ARBA" id="ARBA00022679"/>
    </source>
</evidence>
<dbReference type="SMART" id="SM00387">
    <property type="entry name" value="HATPase_c"/>
    <property type="match status" value="1"/>
</dbReference>
<dbReference type="InterPro" id="IPR010559">
    <property type="entry name" value="Sig_transdc_His_kin_internal"/>
</dbReference>
<comment type="subcellular location">
    <subcellularLocation>
        <location evidence="1">Cell membrane</location>
        <topology evidence="1">Multi-pass membrane protein</topology>
    </subcellularLocation>
</comment>
<dbReference type="Gene3D" id="6.10.340.10">
    <property type="match status" value="1"/>
</dbReference>
<dbReference type="InterPro" id="IPR003660">
    <property type="entry name" value="HAMP_dom"/>
</dbReference>
<evidence type="ECO:0000259" key="8">
    <source>
        <dbReference type="PROSITE" id="PS50885"/>
    </source>
</evidence>
<dbReference type="InterPro" id="IPR050640">
    <property type="entry name" value="Bact_2-comp_sensor_kinase"/>
</dbReference>
<dbReference type="Pfam" id="PF06580">
    <property type="entry name" value="His_kinase"/>
    <property type="match status" value="1"/>
</dbReference>
<dbReference type="Proteomes" id="UP001519288">
    <property type="component" value="Unassembled WGS sequence"/>
</dbReference>
<feature type="transmembrane region" description="Helical" evidence="7">
    <location>
        <begin position="280"/>
        <end position="302"/>
    </location>
</feature>
<keyword evidence="3" id="KW-0597">Phosphoprotein</keyword>
<dbReference type="SUPFAM" id="SSF55874">
    <property type="entry name" value="ATPase domain of HSP90 chaperone/DNA topoisomerase II/histidine kinase"/>
    <property type="match status" value="1"/>
</dbReference>
<dbReference type="PANTHER" id="PTHR34220:SF7">
    <property type="entry name" value="SENSOR HISTIDINE KINASE YPDA"/>
    <property type="match status" value="1"/>
</dbReference>
<dbReference type="EMBL" id="JAGGLD010000001">
    <property type="protein sequence ID" value="MBP2000199.1"/>
    <property type="molecule type" value="Genomic_DNA"/>
</dbReference>
<keyword evidence="6 7" id="KW-0472">Membrane</keyword>
<evidence type="ECO:0000313" key="9">
    <source>
        <dbReference type="EMBL" id="MBP2000199.1"/>
    </source>
</evidence>
<dbReference type="EC" id="2.7.13.3" evidence="9"/>